<accession>A0AAD7UUX9</accession>
<dbReference type="GeneID" id="83219003"/>
<dbReference type="EMBL" id="JARTCD010000095">
    <property type="protein sequence ID" value="KAJ8652721.1"/>
    <property type="molecule type" value="Genomic_DNA"/>
</dbReference>
<reference evidence="2 3" key="1">
    <citation type="submission" date="2023-03" db="EMBL/GenBank/DDBJ databases">
        <title>Genome sequence of Lichtheimia ornata CBS 291.66.</title>
        <authorList>
            <person name="Mohabir J.T."/>
            <person name="Shea T.P."/>
            <person name="Kurbessoian T."/>
            <person name="Berby B."/>
            <person name="Fontaine J."/>
            <person name="Livny J."/>
            <person name="Gnirke A."/>
            <person name="Stajich J.E."/>
            <person name="Cuomo C.A."/>
        </authorList>
    </citation>
    <scope>NUCLEOTIDE SEQUENCE [LARGE SCALE GENOMIC DNA]</scope>
    <source>
        <strain evidence="2">CBS 291.66</strain>
    </source>
</reference>
<proteinExistence type="predicted"/>
<comment type="caution">
    <text evidence="2">The sequence shown here is derived from an EMBL/GenBank/DDBJ whole genome shotgun (WGS) entry which is preliminary data.</text>
</comment>
<organism evidence="2 3">
    <name type="scientific">Lichtheimia ornata</name>
    <dbReference type="NCBI Taxonomy" id="688661"/>
    <lineage>
        <taxon>Eukaryota</taxon>
        <taxon>Fungi</taxon>
        <taxon>Fungi incertae sedis</taxon>
        <taxon>Mucoromycota</taxon>
        <taxon>Mucoromycotina</taxon>
        <taxon>Mucoromycetes</taxon>
        <taxon>Mucorales</taxon>
        <taxon>Lichtheimiaceae</taxon>
        <taxon>Lichtheimia</taxon>
    </lineage>
</organism>
<dbReference type="Proteomes" id="UP001234581">
    <property type="component" value="Unassembled WGS sequence"/>
</dbReference>
<keyword evidence="3" id="KW-1185">Reference proteome</keyword>
<keyword evidence="1" id="KW-1133">Transmembrane helix</keyword>
<protein>
    <submittedName>
        <fullName evidence="2">Uncharacterized protein</fullName>
    </submittedName>
</protein>
<dbReference type="RefSeq" id="XP_058337635.1">
    <property type="nucleotide sequence ID" value="XM_058491567.1"/>
</dbReference>
<evidence type="ECO:0000313" key="3">
    <source>
        <dbReference type="Proteomes" id="UP001234581"/>
    </source>
</evidence>
<evidence type="ECO:0000313" key="2">
    <source>
        <dbReference type="EMBL" id="KAJ8652721.1"/>
    </source>
</evidence>
<keyword evidence="1" id="KW-0472">Membrane</keyword>
<evidence type="ECO:0000256" key="1">
    <source>
        <dbReference type="SAM" id="Phobius"/>
    </source>
</evidence>
<sequence>MEDVQQQGQEGYYQSSTSRDGVYCLKGEGHVVVRGYYVGLTVRPRFKNAPSDLSWRTKYMLPIIALLYFTRLGRRWVSFLATWLDPRLVVLKSAGEGLHVTVKTGVLTPRSYGRLEGSAGTAFLGSALLLLLLLLETRFIAAAS</sequence>
<dbReference type="AlphaFoldDB" id="A0AAD7UUX9"/>
<name>A0AAD7UUX9_9FUNG</name>
<feature type="transmembrane region" description="Helical" evidence="1">
    <location>
        <begin position="117"/>
        <end position="135"/>
    </location>
</feature>
<gene>
    <name evidence="2" type="ORF">O0I10_011603</name>
</gene>
<keyword evidence="1" id="KW-0812">Transmembrane</keyword>